<feature type="domain" description="CobQ/CobB/MinD/ParA nucleotide binding" evidence="1">
    <location>
        <begin position="7"/>
        <end position="77"/>
    </location>
</feature>
<keyword evidence="3" id="KW-1185">Reference proteome</keyword>
<dbReference type="EMBL" id="BAABBO010000010">
    <property type="protein sequence ID" value="GAA3964789.1"/>
    <property type="molecule type" value="Genomic_DNA"/>
</dbReference>
<evidence type="ECO:0000313" key="3">
    <source>
        <dbReference type="Proteomes" id="UP001501337"/>
    </source>
</evidence>
<dbReference type="InterPro" id="IPR002586">
    <property type="entry name" value="CobQ/CobB/MinD/ParA_Nub-bd_dom"/>
</dbReference>
<dbReference type="RefSeq" id="WP_344806507.1">
    <property type="nucleotide sequence ID" value="NZ_BAABBO010000010.1"/>
</dbReference>
<dbReference type="Proteomes" id="UP001501337">
    <property type="component" value="Unassembled WGS sequence"/>
</dbReference>
<evidence type="ECO:0000313" key="2">
    <source>
        <dbReference type="EMBL" id="GAA3964789.1"/>
    </source>
</evidence>
<evidence type="ECO:0000259" key="1">
    <source>
        <dbReference type="Pfam" id="PF01656"/>
    </source>
</evidence>
<gene>
    <name evidence="2" type="ORF">GCM10022278_23240</name>
</gene>
<proteinExistence type="predicted"/>
<comment type="caution">
    <text evidence="2">The sequence shown here is derived from an EMBL/GenBank/DDBJ whole genome shotgun (WGS) entry which is preliminary data.</text>
</comment>
<reference evidence="3" key="1">
    <citation type="journal article" date="2019" name="Int. J. Syst. Evol. Microbiol.">
        <title>The Global Catalogue of Microorganisms (GCM) 10K type strain sequencing project: providing services to taxonomists for standard genome sequencing and annotation.</title>
        <authorList>
            <consortium name="The Broad Institute Genomics Platform"/>
            <consortium name="The Broad Institute Genome Sequencing Center for Infectious Disease"/>
            <person name="Wu L."/>
            <person name="Ma J."/>
        </authorList>
    </citation>
    <scope>NUCLEOTIDE SEQUENCE [LARGE SCALE GENOMIC DNA]</scope>
    <source>
        <strain evidence="3">JCM 17555</strain>
    </source>
</reference>
<name>A0ABP7PFF6_9GAMM</name>
<sequence length="244" mass="27218">MSRVHFIGGEKGGVGKSMTARVLAQYLIDAGRPFVGFDADASHSTFARFYDEFSSQITIDEYESLDQILQAAEDHPDSDIIVDLAAQTSRSLERWIDDSDAFAAFEELGKEVFFWHVMDDGADSIRLLETLLDQQVFGSVQLVVVQNEGRGGNFGKFEASEAFRKAQGRYARFVTLPRLSAPQAQKIDFNNMSFWAAANNRDMFSIGERQRVRAWLKKVYKSLQDTLGSSSTETSSQVAISTPS</sequence>
<dbReference type="SUPFAM" id="SSF52540">
    <property type="entry name" value="P-loop containing nucleoside triphosphate hydrolases"/>
    <property type="match status" value="2"/>
</dbReference>
<dbReference type="InterPro" id="IPR027417">
    <property type="entry name" value="P-loop_NTPase"/>
</dbReference>
<organism evidence="2 3">
    <name type="scientific">Allohahella marinimesophila</name>
    <dbReference type="NCBI Taxonomy" id="1054972"/>
    <lineage>
        <taxon>Bacteria</taxon>
        <taxon>Pseudomonadati</taxon>
        <taxon>Pseudomonadota</taxon>
        <taxon>Gammaproteobacteria</taxon>
        <taxon>Oceanospirillales</taxon>
        <taxon>Hahellaceae</taxon>
        <taxon>Allohahella</taxon>
    </lineage>
</organism>
<dbReference type="Gene3D" id="3.40.50.300">
    <property type="entry name" value="P-loop containing nucleotide triphosphate hydrolases"/>
    <property type="match status" value="1"/>
</dbReference>
<protein>
    <recommendedName>
        <fullName evidence="1">CobQ/CobB/MinD/ParA nucleotide binding domain-containing protein</fullName>
    </recommendedName>
</protein>
<dbReference type="Pfam" id="PF01656">
    <property type="entry name" value="CbiA"/>
    <property type="match status" value="1"/>
</dbReference>
<accession>A0ABP7PFF6</accession>